<comment type="caution">
    <text evidence="2">The sequence shown here is derived from an EMBL/GenBank/DDBJ whole genome shotgun (WGS) entry which is preliminary data.</text>
</comment>
<protein>
    <recommendedName>
        <fullName evidence="1">Spore protein YkvP/CgeB glycosyl transferase-like domain-containing protein</fullName>
    </recommendedName>
</protein>
<dbReference type="Pfam" id="PF13524">
    <property type="entry name" value="Glyco_trans_1_2"/>
    <property type="match status" value="1"/>
</dbReference>
<proteinExistence type="predicted"/>
<accession>A0A2S6NAQ3</accession>
<evidence type="ECO:0000313" key="3">
    <source>
        <dbReference type="Proteomes" id="UP000239089"/>
    </source>
</evidence>
<dbReference type="InterPro" id="IPR055259">
    <property type="entry name" value="YkvP/CgeB_Glyco_trans-like"/>
</dbReference>
<dbReference type="AlphaFoldDB" id="A0A2S6NAQ3"/>
<dbReference type="EMBL" id="NHSJ01000053">
    <property type="protein sequence ID" value="PPQ31671.1"/>
    <property type="molecule type" value="Genomic_DNA"/>
</dbReference>
<evidence type="ECO:0000313" key="2">
    <source>
        <dbReference type="EMBL" id="PPQ31671.1"/>
    </source>
</evidence>
<dbReference type="Proteomes" id="UP000239089">
    <property type="component" value="Unassembled WGS sequence"/>
</dbReference>
<sequence length="346" mass="38827">MVFSGEFWRGSSGLGLAHGFRKLGWAVQEIDLSRIFASTSNALVARGARRLMKPFLVREFERALRDAVTTLKPDLFLSIKGTRVTRELLEWMGGRGVPRALFYPDFHFDHPGVSLDDFALYDLVFTTKTFHLDVLRARLGASKVFYVPHGYSDDVHWPVRGQVADQDYAFDIQHIGAHSAYKQEWMQSLHTGCAAASLRLIGARWSHAEGVANIGKVAVADSIYDCAYSRALQEARINIAVMMGPHKSGWQDAVSTRTFEIAACGGFQLHIDSEELRAFFTPGEDLDVFTTPEELCDKTRFYLERPDLRARMIAKARARCAPRHGYDARAAEIHEKFKENGVALGV</sequence>
<name>A0A2S6NAQ3_9HYPH</name>
<feature type="domain" description="Spore protein YkvP/CgeB glycosyl transferase-like" evidence="1">
    <location>
        <begin position="194"/>
        <end position="334"/>
    </location>
</feature>
<organism evidence="2 3">
    <name type="scientific">Rhodoblastus sphagnicola</name>
    <dbReference type="NCBI Taxonomy" id="333368"/>
    <lineage>
        <taxon>Bacteria</taxon>
        <taxon>Pseudomonadati</taxon>
        <taxon>Pseudomonadota</taxon>
        <taxon>Alphaproteobacteria</taxon>
        <taxon>Hyphomicrobiales</taxon>
        <taxon>Rhodoblastaceae</taxon>
        <taxon>Rhodoblastus</taxon>
    </lineage>
</organism>
<gene>
    <name evidence="2" type="ORF">CCR94_08340</name>
</gene>
<dbReference type="SUPFAM" id="SSF53756">
    <property type="entry name" value="UDP-Glycosyltransferase/glycogen phosphorylase"/>
    <property type="match status" value="1"/>
</dbReference>
<evidence type="ECO:0000259" key="1">
    <source>
        <dbReference type="Pfam" id="PF13524"/>
    </source>
</evidence>
<reference evidence="2 3" key="1">
    <citation type="journal article" date="2018" name="Arch. Microbiol.">
        <title>New insights into the metabolic potential of the phototrophic purple bacterium Rhodopila globiformis DSM 161(T) from its draft genome sequence and evidence for a vanadium-dependent nitrogenase.</title>
        <authorList>
            <person name="Imhoff J.F."/>
            <person name="Rahn T."/>
            <person name="Kunzel S."/>
            <person name="Neulinger S.C."/>
        </authorList>
    </citation>
    <scope>NUCLEOTIDE SEQUENCE [LARGE SCALE GENOMIC DNA]</scope>
    <source>
        <strain evidence="2 3">DSM 16996</strain>
    </source>
</reference>
<keyword evidence="3" id="KW-1185">Reference proteome</keyword>